<feature type="domain" description="WWE" evidence="9">
    <location>
        <begin position="1325"/>
        <end position="1402"/>
    </location>
</feature>
<dbReference type="Gene3D" id="3.90.228.10">
    <property type="match status" value="1"/>
</dbReference>
<gene>
    <name evidence="13" type="primary">LOC114846802</name>
</gene>
<dbReference type="GeneID" id="114846802"/>
<evidence type="ECO:0000313" key="12">
    <source>
        <dbReference type="Proteomes" id="UP000515150"/>
    </source>
</evidence>
<evidence type="ECO:0000256" key="4">
    <source>
        <dbReference type="ARBA" id="ARBA00023027"/>
    </source>
</evidence>
<evidence type="ECO:0000259" key="9">
    <source>
        <dbReference type="PROSITE" id="PS50918"/>
    </source>
</evidence>
<feature type="domain" description="PARP catalytic" evidence="10">
    <location>
        <begin position="1411"/>
        <end position="1605"/>
    </location>
</feature>
<dbReference type="GO" id="GO:0005737">
    <property type="term" value="C:cytoplasm"/>
    <property type="evidence" value="ECO:0007669"/>
    <property type="project" value="TreeGrafter"/>
</dbReference>
<feature type="domain" description="Macro" evidence="11">
    <location>
        <begin position="576"/>
        <end position="760"/>
    </location>
</feature>
<dbReference type="GO" id="GO:0070212">
    <property type="term" value="P:protein poly-ADP-ribosylation"/>
    <property type="evidence" value="ECO:0007669"/>
    <property type="project" value="TreeGrafter"/>
</dbReference>
<dbReference type="GO" id="GO:1990404">
    <property type="term" value="F:NAD+-protein mono-ADP-ribosyltransferase activity"/>
    <property type="evidence" value="ECO:0007669"/>
    <property type="project" value="TreeGrafter"/>
</dbReference>
<feature type="compositionally biased region" description="Polar residues" evidence="8">
    <location>
        <begin position="90"/>
        <end position="101"/>
    </location>
</feature>
<dbReference type="GO" id="GO:0003950">
    <property type="term" value="F:NAD+ poly-ADP-ribosyltransferase activity"/>
    <property type="evidence" value="ECO:0007669"/>
    <property type="project" value="UniProtKB-UniRule"/>
</dbReference>
<comment type="similarity">
    <text evidence="6">Belongs to the ARTD/PARP family.</text>
</comment>
<proteinExistence type="inferred from homology"/>
<dbReference type="Pfam" id="PF23222">
    <property type="entry name" value="RRM_PARP14_1"/>
    <property type="match status" value="1"/>
</dbReference>
<keyword evidence="5" id="KW-0539">Nucleus</keyword>
<dbReference type="InterPro" id="IPR037197">
    <property type="entry name" value="WWE_dom_sf"/>
</dbReference>
<evidence type="ECO:0000256" key="6">
    <source>
        <dbReference type="ARBA" id="ARBA00024347"/>
    </source>
</evidence>
<accession>A0A6P7LB61</accession>
<dbReference type="PANTHER" id="PTHR14453">
    <property type="entry name" value="PARP/ZINC FINGER CCCH TYPE DOMAIN CONTAINING PROTEIN"/>
    <property type="match status" value="1"/>
</dbReference>
<evidence type="ECO:0000256" key="1">
    <source>
        <dbReference type="ARBA" id="ARBA00004123"/>
    </source>
</evidence>
<dbReference type="Pfam" id="PF00644">
    <property type="entry name" value="PARP"/>
    <property type="match status" value="1"/>
</dbReference>
<dbReference type="OrthoDB" id="6133115at2759"/>
<dbReference type="SUPFAM" id="SSF56399">
    <property type="entry name" value="ADP-ribosylation"/>
    <property type="match status" value="1"/>
</dbReference>
<dbReference type="CDD" id="cd01439">
    <property type="entry name" value="TCCD_inducible_PARP_like"/>
    <property type="match status" value="1"/>
</dbReference>
<name>A0A6P7LB61_BETSP</name>
<dbReference type="Gene3D" id="3.30.720.50">
    <property type="match status" value="1"/>
</dbReference>
<reference evidence="13" key="1">
    <citation type="submission" date="2025-08" db="UniProtKB">
        <authorList>
            <consortium name="RefSeq"/>
        </authorList>
    </citation>
    <scope>IDENTIFICATION</scope>
</reference>
<dbReference type="InterPro" id="IPR012677">
    <property type="entry name" value="Nucleotide-bd_a/b_plait_sf"/>
</dbReference>
<evidence type="ECO:0000313" key="13">
    <source>
        <dbReference type="RefSeq" id="XP_028991722.1"/>
    </source>
</evidence>
<dbReference type="GO" id="GO:0005634">
    <property type="term" value="C:nucleus"/>
    <property type="evidence" value="ECO:0007669"/>
    <property type="project" value="UniProtKB-SubCell"/>
</dbReference>
<dbReference type="InterPro" id="IPR043472">
    <property type="entry name" value="Macro_dom-like"/>
</dbReference>
<dbReference type="InterPro" id="IPR052056">
    <property type="entry name" value="Mono-ARTD/PARP"/>
</dbReference>
<dbReference type="CDD" id="cd02907">
    <property type="entry name" value="Macro_Af1521_BAL-like"/>
    <property type="match status" value="1"/>
</dbReference>
<feature type="region of interest" description="Disordered" evidence="8">
    <location>
        <begin position="1189"/>
        <end position="1215"/>
    </location>
</feature>
<dbReference type="RefSeq" id="XP_028991722.1">
    <property type="nucleotide sequence ID" value="XM_029135889.3"/>
</dbReference>
<keyword evidence="4 7" id="KW-0520">NAD</keyword>
<dbReference type="InParanoid" id="A0A6P7LB61"/>
<dbReference type="GO" id="GO:0010629">
    <property type="term" value="P:negative regulation of gene expression"/>
    <property type="evidence" value="ECO:0007669"/>
    <property type="project" value="TreeGrafter"/>
</dbReference>
<keyword evidence="2 7" id="KW-0328">Glycosyltransferase</keyword>
<dbReference type="GO" id="GO:0003714">
    <property type="term" value="F:transcription corepressor activity"/>
    <property type="evidence" value="ECO:0007669"/>
    <property type="project" value="TreeGrafter"/>
</dbReference>
<feature type="region of interest" description="Disordered" evidence="8">
    <location>
        <begin position="87"/>
        <end position="122"/>
    </location>
</feature>
<feature type="domain" description="Macro" evidence="11">
    <location>
        <begin position="786"/>
        <end position="974"/>
    </location>
</feature>
<dbReference type="EC" id="2.4.2.-" evidence="7"/>
<evidence type="ECO:0000256" key="7">
    <source>
        <dbReference type="RuleBase" id="RU362114"/>
    </source>
</evidence>
<dbReference type="PROSITE" id="PS51059">
    <property type="entry name" value="PARP_CATALYTIC"/>
    <property type="match status" value="1"/>
</dbReference>
<organism evidence="12 13">
    <name type="scientific">Betta splendens</name>
    <name type="common">Siamese fighting fish</name>
    <dbReference type="NCBI Taxonomy" id="158456"/>
    <lineage>
        <taxon>Eukaryota</taxon>
        <taxon>Metazoa</taxon>
        <taxon>Chordata</taxon>
        <taxon>Craniata</taxon>
        <taxon>Vertebrata</taxon>
        <taxon>Euteleostomi</taxon>
        <taxon>Actinopterygii</taxon>
        <taxon>Neopterygii</taxon>
        <taxon>Teleostei</taxon>
        <taxon>Neoteleostei</taxon>
        <taxon>Acanthomorphata</taxon>
        <taxon>Anabantaria</taxon>
        <taxon>Anabantiformes</taxon>
        <taxon>Anabantoidei</taxon>
        <taxon>Osphronemidae</taxon>
        <taxon>Betta</taxon>
    </lineage>
</organism>
<dbReference type="SUPFAM" id="SSF52949">
    <property type="entry name" value="Macro domain-like"/>
    <property type="match status" value="3"/>
</dbReference>
<protein>
    <recommendedName>
        <fullName evidence="7">Poly [ADP-ribose] polymerase</fullName>
        <shortName evidence="7">PARP</shortName>
        <ecNumber evidence="7">2.4.2.-</ecNumber>
    </recommendedName>
</protein>
<dbReference type="InterPro" id="IPR002589">
    <property type="entry name" value="Macro_dom"/>
</dbReference>
<dbReference type="PANTHER" id="PTHR14453:SF107">
    <property type="entry name" value="POLY [ADP-RIBOSE] POLYMERASE"/>
    <property type="match status" value="1"/>
</dbReference>
<dbReference type="InterPro" id="IPR012317">
    <property type="entry name" value="Poly(ADP-ribose)pol_cat_dom"/>
</dbReference>
<evidence type="ECO:0000256" key="3">
    <source>
        <dbReference type="ARBA" id="ARBA00022679"/>
    </source>
</evidence>
<dbReference type="FunFam" id="3.90.228.10:FF:000008">
    <property type="entry name" value="Poly [ADP-ribose] polymerase"/>
    <property type="match status" value="1"/>
</dbReference>
<dbReference type="SMART" id="SM00506">
    <property type="entry name" value="A1pp"/>
    <property type="match status" value="2"/>
</dbReference>
<dbReference type="PROSITE" id="PS50918">
    <property type="entry name" value="WWE"/>
    <property type="match status" value="1"/>
</dbReference>
<dbReference type="InterPro" id="IPR057051">
    <property type="entry name" value="PARP14_RPM_1"/>
</dbReference>
<feature type="compositionally biased region" description="Polar residues" evidence="8">
    <location>
        <begin position="108"/>
        <end position="121"/>
    </location>
</feature>
<dbReference type="KEGG" id="bspl:114846802"/>
<keyword evidence="3 7" id="KW-0808">Transferase</keyword>
<dbReference type="InterPro" id="IPR004170">
    <property type="entry name" value="WWE_dom"/>
</dbReference>
<dbReference type="Pfam" id="PF01661">
    <property type="entry name" value="Macro"/>
    <property type="match status" value="3"/>
</dbReference>
<comment type="subcellular location">
    <subcellularLocation>
        <location evidence="1">Nucleus</location>
    </subcellularLocation>
</comment>
<evidence type="ECO:0000259" key="10">
    <source>
        <dbReference type="PROSITE" id="PS51059"/>
    </source>
</evidence>
<dbReference type="Proteomes" id="UP000515150">
    <property type="component" value="Chromosome 2"/>
</dbReference>
<dbReference type="Gene3D" id="3.40.220.10">
    <property type="entry name" value="Leucine Aminopeptidase, subunit E, domain 1"/>
    <property type="match status" value="3"/>
</dbReference>
<evidence type="ECO:0000256" key="5">
    <source>
        <dbReference type="ARBA" id="ARBA00023242"/>
    </source>
</evidence>
<feature type="domain" description="Macro" evidence="11">
    <location>
        <begin position="996"/>
        <end position="1168"/>
    </location>
</feature>
<keyword evidence="12" id="KW-1185">Reference proteome</keyword>
<dbReference type="PROSITE" id="PS51154">
    <property type="entry name" value="MACRO"/>
    <property type="match status" value="3"/>
</dbReference>
<dbReference type="Gene3D" id="3.30.70.330">
    <property type="match status" value="1"/>
</dbReference>
<sequence>MEDYCYPVYFQCLELDEEQRRRIRNYFKIRRKSGGGECGCVMKTGDKSYSVAFKEREAQQRVLEKSEHVLDFANGPLVVIVRTNPEPHSPVSTVSPNQSVTPKLDAAASSQQPIPTTSLTPTGEEYELHPDAFLIRYLSEFPTAWSELQSELTSVSCSAQIYPEEGRVVVRRSAQPADADKVRDWKLGIDNLFDSYLCHYEVDPHKVKALLQCCSSYQNTGEVGVYSEAGMAVVVGKCSQVNVTLKNLEVSTIKAQESVLSEKQISICRLGEGKLRLLQEEIKQRLEQDFPGVKASQGDSGQLILEGSMKEVVLVIELVSDMERFVSETTVPDMSPLVLAFLKKAYGGPGMLREFLGLSDDVEIELRDTELRFLSISPEKVEDAKVKTQGKFKEVKLDVPNCSPLLSELREKLKSKTNEMNQGQWRVQAVFVSDITVCLLGHSKEVEELREVVSQLILDHSEIKHQVILPFPELSQTLPELLQLHNFDHSGVVFHYLTSSSRPMMVLEGPAVKVAEIKKWLVPFLDSLFQTRVTIDLPGAARYLESSSGYENLLSLSQCQKCLLHLQKVPRENGSSTVASYSLCDGLQVQVCQGDITKLEADALVNAANEDLDHCGGVAAALSKAGGPEVQKESKALVRQTGKIRTGDVVVTTGGNLKCKKLLHAVGPKAGKAGGREKFLLKKTVTSALQLAELMEFRSIAIPCISSGIFGVPLAVCSEAIVTAVEEFGGQGGRSLSTILLIDNREEVVRALHDACERILQGTSGRSRMPSGVGVQAGAAAQNTERGATAGAAQDGVHVEVLQGTIETQQVDVLVSPIVGHDPLSTNVAKALFNLAGPKLTANFYAEAGGATQPGDTVLVQDLPGLKCKAVIFLNLAVWGNNQHGGAVQVLKRGVGEILTSCETRGFTSVAFPVLGTGAMLCFPHSVVSRVVLEEIRAFEQKRTKSSPFLVRIVIHPNDRESSKAFQSAQETLHLRGFTNDTDPDQASFYRHVSIRNDEVIAMLGGVRLQLVYGDIINEDSDAIVNTTDFSKTHVGVSKAILTAAGSTVQAELAQAGVPRDNMCTTGAGSLQCREIIHARFRRDPNVFQNNCKNILTHCESKGYSSVSFPAINTGAAGMDPAKACKAMLDGLSAAIRDLKPNSLSLIRIVIQQQPIFQAFKSELDNRFGLMATRRPSLRDKAKQKLKKLQEKCSQTPRASVPEEKQPFSSKPHPAVINVTCRGRDTVNIIKRDLEDIVQKQLIERVLDVNDISKLDVMEYEAVLAKVNVLGISLEQMFKSEIGTGARNPAGAQSGLEEEVVLLKGLKDDVWSVTELVNESLKRAQQEKEEAMLALTVQWSIQDVDGVWRELSLHHNYMLENAYLKQSVFADVMAPNGTMVAVNLTAREATDRRTGLTYKMKREETDAGLELPRQWEPMQQEVFKKVALQPDSDEYKAVAQGFLNTANNYSIQKIERVQNLYLWRAYSLCRERIFTKNGPEDVGEMHLYHGTKAESCECIERNRFDRSYAGTNAAFYGKGVYFAVHANYSADKFSTPDPLGLKRLYVACVLTGRYTVGNSAMKAPPPRGTDPTDCFDSLVDHQQQPTMFVIFHDDQAYPEYLITFK</sequence>
<evidence type="ECO:0000256" key="8">
    <source>
        <dbReference type="SAM" id="MobiDB-lite"/>
    </source>
</evidence>
<evidence type="ECO:0000259" key="11">
    <source>
        <dbReference type="PROSITE" id="PS51154"/>
    </source>
</evidence>
<evidence type="ECO:0000256" key="2">
    <source>
        <dbReference type="ARBA" id="ARBA00022676"/>
    </source>
</evidence>